<dbReference type="GO" id="GO:0008270">
    <property type="term" value="F:zinc ion binding"/>
    <property type="evidence" value="ECO:0007669"/>
    <property type="project" value="UniProtKB-KW"/>
</dbReference>
<dbReference type="InterPro" id="IPR000315">
    <property type="entry name" value="Znf_B-box"/>
</dbReference>
<dbReference type="OrthoDB" id="342730at2759"/>
<sequence length="394" mass="45438">MAAASNLSPVKQMETLLECSICNETLTQPRTLSCFHSYCKHCLENFVATHRKKAVKEKAKVPEVFECPLCRTEFHIKKGESVEKIPSNHFINNMLELLTLQQQVHHINCQSCKAKDPAASRCISCESYLCEKCLEVHNNWLAFEDHVVLTLEELAKPENRAKARDKPRCEKHNKVLKFYCETCNVLLCRYCVDVNHARLEHLWFPLADVVLKHKEVLMKSSAIFERQMNKALQNNQKIEHVMEALNNNTMKAKDAIIQQQQDILNVLTKKVEERTAILLDQIDTKYNEASKPLMKQQADMKAYFQKAKSSLDFAKNIISNGSDEEILLLKNEVEEKAINIGKELPEQMDPVHNGSIRYQAKPSKGVLEHVTLHDLGRIGMYRHYDNFNYHAYTN</sequence>
<dbReference type="Pfam" id="PF00643">
    <property type="entry name" value="zf-B_box"/>
    <property type="match status" value="1"/>
</dbReference>
<dbReference type="InterPro" id="IPR047153">
    <property type="entry name" value="TRIM45/56/19-like"/>
</dbReference>
<dbReference type="SMART" id="SM00184">
    <property type="entry name" value="RING"/>
    <property type="match status" value="2"/>
</dbReference>
<dbReference type="PANTHER" id="PTHR25462:SF296">
    <property type="entry name" value="MEIOTIC P26, ISOFORM F"/>
    <property type="match status" value="1"/>
</dbReference>
<keyword evidence="1" id="KW-0479">Metal-binding</keyword>
<dbReference type="SUPFAM" id="SSF57845">
    <property type="entry name" value="B-box zinc-binding domain"/>
    <property type="match status" value="1"/>
</dbReference>
<dbReference type="SUPFAM" id="SSF57850">
    <property type="entry name" value="RING/U-box"/>
    <property type="match status" value="1"/>
</dbReference>
<gene>
    <name evidence="4" type="ORF">PACLA_8A055223</name>
</gene>
<dbReference type="EMBL" id="CACRXK020024216">
    <property type="protein sequence ID" value="CAB4038445.1"/>
    <property type="molecule type" value="Genomic_DNA"/>
</dbReference>
<dbReference type="PROSITE" id="PS50119">
    <property type="entry name" value="ZF_BBOX"/>
    <property type="match status" value="2"/>
</dbReference>
<dbReference type="Pfam" id="PF13445">
    <property type="entry name" value="zf-RING_UBOX"/>
    <property type="match status" value="1"/>
</dbReference>
<proteinExistence type="predicted"/>
<dbReference type="Gene3D" id="4.10.830.40">
    <property type="match status" value="1"/>
</dbReference>
<name>A0A7D9K0T5_PARCT</name>
<dbReference type="AlphaFoldDB" id="A0A7D9K0T5"/>
<evidence type="ECO:0000313" key="4">
    <source>
        <dbReference type="EMBL" id="CAB4038445.1"/>
    </source>
</evidence>
<protein>
    <submittedName>
        <fullName evidence="4">Partial</fullName>
    </submittedName>
</protein>
<comment type="caution">
    <text evidence="4">The sequence shown here is derived from an EMBL/GenBank/DDBJ whole genome shotgun (WGS) entry which is preliminary data.</text>
</comment>
<dbReference type="PANTHER" id="PTHR25462">
    <property type="entry name" value="BONUS, ISOFORM C-RELATED"/>
    <property type="match status" value="1"/>
</dbReference>
<dbReference type="Proteomes" id="UP001152795">
    <property type="component" value="Unassembled WGS sequence"/>
</dbReference>
<dbReference type="InterPro" id="IPR001841">
    <property type="entry name" value="Znf_RING"/>
</dbReference>
<keyword evidence="5" id="KW-1185">Reference proteome</keyword>
<dbReference type="SMART" id="SM00336">
    <property type="entry name" value="BBOX"/>
    <property type="match status" value="1"/>
</dbReference>
<organism evidence="4 5">
    <name type="scientific">Paramuricea clavata</name>
    <name type="common">Red gorgonian</name>
    <name type="synonym">Violescent sea-whip</name>
    <dbReference type="NCBI Taxonomy" id="317549"/>
    <lineage>
        <taxon>Eukaryota</taxon>
        <taxon>Metazoa</taxon>
        <taxon>Cnidaria</taxon>
        <taxon>Anthozoa</taxon>
        <taxon>Octocorallia</taxon>
        <taxon>Malacalcyonacea</taxon>
        <taxon>Plexauridae</taxon>
        <taxon>Paramuricea</taxon>
    </lineage>
</organism>
<accession>A0A7D9K0T5</accession>
<evidence type="ECO:0000256" key="3">
    <source>
        <dbReference type="ARBA" id="ARBA00022833"/>
    </source>
</evidence>
<dbReference type="InterPro" id="IPR027370">
    <property type="entry name" value="Znf-RING_euk"/>
</dbReference>
<dbReference type="Gene3D" id="3.30.40.10">
    <property type="entry name" value="Zinc/RING finger domain, C3HC4 (zinc finger)"/>
    <property type="match status" value="1"/>
</dbReference>
<dbReference type="InterPro" id="IPR013083">
    <property type="entry name" value="Znf_RING/FYVE/PHD"/>
</dbReference>
<keyword evidence="3" id="KW-0862">Zinc</keyword>
<keyword evidence="2" id="KW-0863">Zinc-finger</keyword>
<evidence type="ECO:0000313" key="5">
    <source>
        <dbReference type="Proteomes" id="UP001152795"/>
    </source>
</evidence>
<evidence type="ECO:0000256" key="2">
    <source>
        <dbReference type="ARBA" id="ARBA00022771"/>
    </source>
</evidence>
<dbReference type="PROSITE" id="PS50089">
    <property type="entry name" value="ZF_RING_2"/>
    <property type="match status" value="1"/>
</dbReference>
<evidence type="ECO:0000256" key="1">
    <source>
        <dbReference type="ARBA" id="ARBA00022723"/>
    </source>
</evidence>
<dbReference type="PROSITE" id="PS00518">
    <property type="entry name" value="ZF_RING_1"/>
    <property type="match status" value="1"/>
</dbReference>
<dbReference type="InterPro" id="IPR017907">
    <property type="entry name" value="Znf_RING_CS"/>
</dbReference>
<dbReference type="Gene3D" id="3.30.160.60">
    <property type="entry name" value="Classic Zinc Finger"/>
    <property type="match status" value="1"/>
</dbReference>
<reference evidence="4" key="1">
    <citation type="submission" date="2020-04" db="EMBL/GenBank/DDBJ databases">
        <authorList>
            <person name="Alioto T."/>
            <person name="Alioto T."/>
            <person name="Gomez Garrido J."/>
        </authorList>
    </citation>
    <scope>NUCLEOTIDE SEQUENCE</scope>
    <source>
        <strain evidence="4">A484AB</strain>
    </source>
</reference>